<feature type="transmembrane region" description="Helical" evidence="1">
    <location>
        <begin position="73"/>
        <end position="99"/>
    </location>
</feature>
<keyword evidence="1" id="KW-1133">Transmembrane helix</keyword>
<sequence length="190" mass="19724">MRTVTLPSAAARPRAMRRIALLGWGTLLAGLLLPLATAGVLWRQPAAQWLARALPTAPDFAPAMAVPVLPWQVWAGVAVLAMAPVLVMGAALFWAGLGLLRIAAAQALSHALVLRLRRFAACTLAAAVLGTLCPALIGLVLSGALGGPLRLSLALDSRDLVLLLFAGVTWQLAAVLDEATAIADEHAQIV</sequence>
<gene>
    <name evidence="2" type="ORF">AX018_11007</name>
</gene>
<evidence type="ECO:0000313" key="2">
    <source>
        <dbReference type="EMBL" id="RAR71411.1"/>
    </source>
</evidence>
<accession>A0A328YBJ6</accession>
<dbReference type="EMBL" id="QLTA01000100">
    <property type="protein sequence ID" value="RAR71411.1"/>
    <property type="molecule type" value="Genomic_DNA"/>
</dbReference>
<name>A0A328YBJ6_9BURK</name>
<evidence type="ECO:0000256" key="1">
    <source>
        <dbReference type="SAM" id="Phobius"/>
    </source>
</evidence>
<evidence type="ECO:0000313" key="3">
    <source>
        <dbReference type="Proteomes" id="UP000248856"/>
    </source>
</evidence>
<dbReference type="AlphaFoldDB" id="A0A328YBJ6"/>
<keyword evidence="1" id="KW-0472">Membrane</keyword>
<organism evidence="2 3">
    <name type="scientific">Paracidovorax anthurii</name>
    <dbReference type="NCBI Taxonomy" id="78229"/>
    <lineage>
        <taxon>Bacteria</taxon>
        <taxon>Pseudomonadati</taxon>
        <taxon>Pseudomonadota</taxon>
        <taxon>Betaproteobacteria</taxon>
        <taxon>Burkholderiales</taxon>
        <taxon>Comamonadaceae</taxon>
        <taxon>Paracidovorax</taxon>
    </lineage>
</organism>
<reference evidence="2 3" key="1">
    <citation type="submission" date="2018-06" db="EMBL/GenBank/DDBJ databases">
        <title>Genomic Encyclopedia of Archaeal and Bacterial Type Strains, Phase II (KMG-II): from individual species to whole genera.</title>
        <authorList>
            <person name="Goeker M."/>
        </authorList>
    </citation>
    <scope>NUCLEOTIDE SEQUENCE [LARGE SCALE GENOMIC DNA]</scope>
    <source>
        <strain evidence="2 3">CFPB 3232</strain>
    </source>
</reference>
<dbReference type="Proteomes" id="UP000248856">
    <property type="component" value="Unassembled WGS sequence"/>
</dbReference>
<dbReference type="RefSeq" id="WP_146749443.1">
    <property type="nucleotide sequence ID" value="NZ_CBCSGC010000213.1"/>
</dbReference>
<evidence type="ECO:0008006" key="4">
    <source>
        <dbReference type="Google" id="ProtNLM"/>
    </source>
</evidence>
<feature type="transmembrane region" description="Helical" evidence="1">
    <location>
        <begin position="119"/>
        <end position="140"/>
    </location>
</feature>
<proteinExistence type="predicted"/>
<protein>
    <recommendedName>
        <fullName evidence="4">DUF2975 family protein</fullName>
    </recommendedName>
</protein>
<comment type="caution">
    <text evidence="2">The sequence shown here is derived from an EMBL/GenBank/DDBJ whole genome shotgun (WGS) entry which is preliminary data.</text>
</comment>
<dbReference type="OrthoDB" id="8904054at2"/>
<keyword evidence="1" id="KW-0812">Transmembrane</keyword>
<keyword evidence="3" id="KW-1185">Reference proteome</keyword>